<dbReference type="GeneID" id="54463394"/>
<protein>
    <submittedName>
        <fullName evidence="1 3">Uncharacterized protein</fullName>
    </submittedName>
</protein>
<dbReference type="OrthoDB" id="5314997at2759"/>
<keyword evidence="2" id="KW-1185">Reference proteome</keyword>
<organism evidence="1">
    <name type="scientific">Mytilinidion resinicola</name>
    <dbReference type="NCBI Taxonomy" id="574789"/>
    <lineage>
        <taxon>Eukaryota</taxon>
        <taxon>Fungi</taxon>
        <taxon>Dikarya</taxon>
        <taxon>Ascomycota</taxon>
        <taxon>Pezizomycotina</taxon>
        <taxon>Dothideomycetes</taxon>
        <taxon>Pleosporomycetidae</taxon>
        <taxon>Mytilinidiales</taxon>
        <taxon>Mytilinidiaceae</taxon>
        <taxon>Mytilinidion</taxon>
    </lineage>
</organism>
<dbReference type="EMBL" id="MU003721">
    <property type="protein sequence ID" value="KAF2802751.1"/>
    <property type="molecule type" value="Genomic_DNA"/>
</dbReference>
<reference evidence="3" key="3">
    <citation type="submission" date="2025-04" db="UniProtKB">
        <authorList>
            <consortium name="RefSeq"/>
        </authorList>
    </citation>
    <scope>IDENTIFICATION</scope>
    <source>
        <strain evidence="3">CBS 304.34</strain>
    </source>
</reference>
<proteinExistence type="predicted"/>
<dbReference type="Proteomes" id="UP000504636">
    <property type="component" value="Unplaced"/>
</dbReference>
<dbReference type="AlphaFoldDB" id="A0A6A6Y1Q7"/>
<evidence type="ECO:0000313" key="1">
    <source>
        <dbReference type="EMBL" id="KAF2802751.1"/>
    </source>
</evidence>
<sequence>MVRRGKGSPSGSQWDMKTKWYNRQKLPSECPSTILGSFQSLTSCSGYSRRTKGPIKWRFRFMDLSKDIRLMVYERLPNMSDIPSPLNGFTPDVDDCFLRDWTFNTAILATCKQIRDEAQALLKTRMTALHEDSFCLVVQPTSTSRDFAKARDAFSFLGKAIWFTCLEAAKYEWEDDETRGIEDLLTAIDPWMKTFWVKWMHNKGDYMAIQKPMLLFICRFLHAFLERRLLEVELVYDLDIPDYTTEKVRACVTIQTLRTVLGEYFDIKVRMLGTLEQKIELAESMVGHLLRIGPVTVMATALGLFERPIMASNHDEISERLGLEPNVLRIPCRE</sequence>
<evidence type="ECO:0000313" key="2">
    <source>
        <dbReference type="Proteomes" id="UP000504636"/>
    </source>
</evidence>
<reference evidence="3" key="2">
    <citation type="submission" date="2020-04" db="EMBL/GenBank/DDBJ databases">
        <authorList>
            <consortium name="NCBI Genome Project"/>
        </authorList>
    </citation>
    <scope>NUCLEOTIDE SEQUENCE</scope>
    <source>
        <strain evidence="3">CBS 304.34</strain>
    </source>
</reference>
<dbReference type="RefSeq" id="XP_033569715.1">
    <property type="nucleotide sequence ID" value="XM_033722501.1"/>
</dbReference>
<gene>
    <name evidence="1 3" type="ORF">BDZ99DRAFT_482611</name>
</gene>
<name>A0A6A6Y1Q7_9PEZI</name>
<accession>A0A6A6Y1Q7</accession>
<evidence type="ECO:0000313" key="3">
    <source>
        <dbReference type="RefSeq" id="XP_033569715.1"/>
    </source>
</evidence>
<reference evidence="1 3" key="1">
    <citation type="journal article" date="2020" name="Stud. Mycol.">
        <title>101 Dothideomycetes genomes: a test case for predicting lifestyles and emergence of pathogens.</title>
        <authorList>
            <person name="Haridas S."/>
            <person name="Albert R."/>
            <person name="Binder M."/>
            <person name="Bloem J."/>
            <person name="Labutti K."/>
            <person name="Salamov A."/>
            <person name="Andreopoulos B."/>
            <person name="Baker S."/>
            <person name="Barry K."/>
            <person name="Bills G."/>
            <person name="Bluhm B."/>
            <person name="Cannon C."/>
            <person name="Castanera R."/>
            <person name="Culley D."/>
            <person name="Daum C."/>
            <person name="Ezra D."/>
            <person name="Gonzalez J."/>
            <person name="Henrissat B."/>
            <person name="Kuo A."/>
            <person name="Liang C."/>
            <person name="Lipzen A."/>
            <person name="Lutzoni F."/>
            <person name="Magnuson J."/>
            <person name="Mondo S."/>
            <person name="Nolan M."/>
            <person name="Ohm R."/>
            <person name="Pangilinan J."/>
            <person name="Park H.-J."/>
            <person name="Ramirez L."/>
            <person name="Alfaro M."/>
            <person name="Sun H."/>
            <person name="Tritt A."/>
            <person name="Yoshinaga Y."/>
            <person name="Zwiers L.-H."/>
            <person name="Turgeon B."/>
            <person name="Goodwin S."/>
            <person name="Spatafora J."/>
            <person name="Crous P."/>
            <person name="Grigoriev I."/>
        </authorList>
    </citation>
    <scope>NUCLEOTIDE SEQUENCE</scope>
    <source>
        <strain evidence="1 3">CBS 304.34</strain>
    </source>
</reference>